<dbReference type="EMBL" id="JANBUP010000274">
    <property type="protein sequence ID" value="KAJ2812185.1"/>
    <property type="molecule type" value="Genomic_DNA"/>
</dbReference>
<comment type="caution">
    <text evidence="1">The sequence shown here is derived from an EMBL/GenBank/DDBJ whole genome shotgun (WGS) entry which is preliminary data.</text>
</comment>
<gene>
    <name evidence="1" type="primary">CCC2_1</name>
    <name evidence="1" type="ORF">H4S07_001569</name>
</gene>
<protein>
    <submittedName>
        <fullName evidence="1">Cu(2+)-transporting P-type ATPase</fullName>
    </submittedName>
</protein>
<evidence type="ECO:0000313" key="1">
    <source>
        <dbReference type="EMBL" id="KAJ2812185.1"/>
    </source>
</evidence>
<organism evidence="1 2">
    <name type="scientific">Coemansia furcata</name>
    <dbReference type="NCBI Taxonomy" id="417177"/>
    <lineage>
        <taxon>Eukaryota</taxon>
        <taxon>Fungi</taxon>
        <taxon>Fungi incertae sedis</taxon>
        <taxon>Zoopagomycota</taxon>
        <taxon>Kickxellomycotina</taxon>
        <taxon>Kickxellomycetes</taxon>
        <taxon>Kickxellales</taxon>
        <taxon>Kickxellaceae</taxon>
        <taxon>Coemansia</taxon>
    </lineage>
</organism>
<dbReference type="Proteomes" id="UP001140096">
    <property type="component" value="Unassembled WGS sequence"/>
</dbReference>
<sequence length="1231" mass="128313">MAGLEHTWSVQGMTCQSCVRAIKTALSDIPGVLSVDVSLEDEQAVVDIDEQIVTTDEITEAIEACGFDARLAASSSAVVQLGVHGMTCQSCVKAIKGALGSLAGIDSVEISLEDERADISYDPQTVGVAAIVKTIEDCGFDVDAPLETVDIGRAEVQLGVHGMTCQSCVKAIKGALGGLAGVDSVEISLEDERADISYDPQAVGVAAIVKTIEDCGFDVDDPLETVDLEDSVATLAGSRGSSSHPLLPPQAGEAKLRTEGSVAVSGKSGETLVVGDSVVSAQFDVRGMTCSSCVASIERGLGRRTGIVDVSVSLLAQRATVRFEGVTAAEVAQWISELGFSAAVVEAGRASKLVLNVYGMTCASCVAAIERAVAREPGVASVAVSLALETAAIEYRSAEVGVRRLVAVVEGAGFDVLVADATRSNTQVESLQRTRDILAWRQRFWMSLWFSIPVIFLAKAAPHIAGLVPIVMWQVLAGLPLGALCQLLLTTPLQFVIGACFYRNAFKALRHGNANMDVLVTTGTSLSYFFSLFMLLWSVMHGKHPRPHCFFEAPAMLITFVSLGRYLENMAKGNASAALSTLMTLTPAQATLVEYAGAQVVGESRIATELIQVGDHLRVFPGERIPADGTVVSGASQVDESTVTGEALPVAKAVGCAVVAGTVNATGSFVMEATRVGADTTLAQIVQLVEDAQTAKAPIQAYADRVARYFVPCVLVLALITFLGWITVAYTGLPKPRMFAAEAEETGSYIVGCLKIAVAVVVVACPCALGLSTPTAVMVGTGVGAQLGVLIKGGDALEAASRIDVVVFDKTGTLTQGRLSVADIDYVAAVRGRHLSQRAFALLAGAAEAGSEHPLGRAIHAYALALVGGSAALPALADDFDSVPGAGVACHVTPDLAAGAGSYAGEFGAGADVLVGSVAFVEGRGVGVPLEFAAAKARQERMGRTVVCVAVHGAFAGWLALADVLRGEAIPTVATLQAMGVECVMVTGDQPLTAQAVAAECGIRRVYAGVSPAGKAAIIQMLQQETVLQRDWLGRKRLCGQRVAMVGDGVNDGAALAAAQVGVAMRSGTDVAMEAASMVLMREDVADVVAALDLARTIFRRIQWNYVWASVYNLLGIPLAMGLFMPLGVVMPPMFAGLAMAMSSLSVMASSLLLKLYRKPVCRAPPPGALPLQLSEVSILAAPRLKRPSADFVVDVGDLEMGVMSNDSLYDARMQQGFFASNTYEPLPQNA</sequence>
<reference evidence="1" key="1">
    <citation type="submission" date="2022-07" db="EMBL/GenBank/DDBJ databases">
        <title>Phylogenomic reconstructions and comparative analyses of Kickxellomycotina fungi.</title>
        <authorList>
            <person name="Reynolds N.K."/>
            <person name="Stajich J.E."/>
            <person name="Barry K."/>
            <person name="Grigoriev I.V."/>
            <person name="Crous P."/>
            <person name="Smith M.E."/>
        </authorList>
    </citation>
    <scope>NUCLEOTIDE SEQUENCE</scope>
    <source>
        <strain evidence="1">CBS 102833</strain>
    </source>
</reference>
<proteinExistence type="predicted"/>
<evidence type="ECO:0000313" key="2">
    <source>
        <dbReference type="Proteomes" id="UP001140096"/>
    </source>
</evidence>
<keyword evidence="2" id="KW-1185">Reference proteome</keyword>
<accession>A0ACC1LMI7</accession>
<name>A0ACC1LMI7_9FUNG</name>